<comment type="caution">
    <text evidence="1">The sequence shown here is derived from an EMBL/GenBank/DDBJ whole genome shotgun (WGS) entry which is preliminary data.</text>
</comment>
<keyword evidence="2" id="KW-1185">Reference proteome</keyword>
<sequence>MAFNEEKYDNIQDKLSSEDFTSLNRLAYQAGIRDLIDETEIMSGIARKALDYALDENTKSHLEDLHEKVEVLSMEVSGLIDTLEKINEKLAEAEQVLLDNVYDDDEWD</sequence>
<dbReference type="AlphaFoldDB" id="A0A9X3CS30"/>
<protein>
    <submittedName>
        <fullName evidence="1">Uncharacterized protein</fullName>
    </submittedName>
</protein>
<evidence type="ECO:0000313" key="1">
    <source>
        <dbReference type="EMBL" id="MCW8348692.1"/>
    </source>
</evidence>
<proteinExistence type="predicted"/>
<dbReference type="Proteomes" id="UP001155587">
    <property type="component" value="Unassembled WGS sequence"/>
</dbReference>
<dbReference type="EMBL" id="JAKRRY010000045">
    <property type="protein sequence ID" value="MCW8348692.1"/>
    <property type="molecule type" value="Genomic_DNA"/>
</dbReference>
<name>A0A9X3CS30_9VIBR</name>
<evidence type="ECO:0000313" key="2">
    <source>
        <dbReference type="Proteomes" id="UP001155587"/>
    </source>
</evidence>
<dbReference type="RefSeq" id="WP_265677277.1">
    <property type="nucleotide sequence ID" value="NZ_JAKRRY010000045.1"/>
</dbReference>
<gene>
    <name evidence="1" type="ORF">MD535_22140</name>
</gene>
<organism evidence="1 2">
    <name type="scientific">Vibrio qingdaonensis</name>
    <dbReference type="NCBI Taxonomy" id="2829491"/>
    <lineage>
        <taxon>Bacteria</taxon>
        <taxon>Pseudomonadati</taxon>
        <taxon>Pseudomonadota</taxon>
        <taxon>Gammaproteobacteria</taxon>
        <taxon>Vibrionales</taxon>
        <taxon>Vibrionaceae</taxon>
        <taxon>Vibrio</taxon>
    </lineage>
</organism>
<accession>A0A9X3CS30</accession>
<reference evidence="1" key="1">
    <citation type="submission" date="2022-02" db="EMBL/GenBank/DDBJ databases">
        <title>Vibrio sp. nov, a new bacterium isolated from seawater.</title>
        <authorList>
            <person name="Yuan Y."/>
        </authorList>
    </citation>
    <scope>NUCLEOTIDE SEQUENCE</scope>
    <source>
        <strain evidence="1">ZSDZ65</strain>
    </source>
</reference>